<comment type="caution">
    <text evidence="2">The sequence shown here is derived from an EMBL/GenBank/DDBJ whole genome shotgun (WGS) entry which is preliminary data.</text>
</comment>
<sequence>MYGHAGVLLALSNTFGNDAVNESLHAGMMERVMDHKRTRRTFIAGVGTLAVFPRLAAAAQQPESHGRYTMPPMPQPVDGDGPGFKPLFDGRTLSGWRGDPKYWRVEDGSIVGEVTPDTLLRSNTFLIWSGGKPEDFELKLDYKITPGGNSGVNYRSVVVKDEITPANRFALSGLQFDIDGQNLFTAMVYEERGRSFIARRGQFSRTTTPPSQVIGAIGEPGSLRTIKPNWNEAHIIAKGPSLYHLLNGQLMAAAIDEAKGRRRDGEIGMQVHVGPPMRVEYRNIRLKLL</sequence>
<proteinExistence type="predicted"/>
<organism evidence="2 3">
    <name type="scientific">Sphingomonas echinoides</name>
    <dbReference type="NCBI Taxonomy" id="59803"/>
    <lineage>
        <taxon>Bacteria</taxon>
        <taxon>Pseudomonadati</taxon>
        <taxon>Pseudomonadota</taxon>
        <taxon>Alphaproteobacteria</taxon>
        <taxon>Sphingomonadales</taxon>
        <taxon>Sphingomonadaceae</taxon>
        <taxon>Sphingomonas</taxon>
    </lineage>
</organism>
<dbReference type="RefSeq" id="WP_010409016.1">
    <property type="nucleotide sequence ID" value="NZ_JAWXXV010000002.1"/>
</dbReference>
<dbReference type="Pfam" id="PF06439">
    <property type="entry name" value="3keto-disac_hyd"/>
    <property type="match status" value="1"/>
</dbReference>
<accession>A0ABU4PSL3</accession>
<reference evidence="2 3" key="1">
    <citation type="submission" date="2023-11" db="EMBL/GenBank/DDBJ databases">
        <title>MicrobeMod: A computational toolkit for identifying prokaryotic methylation and restriction-modification with nanopore sequencing.</title>
        <authorList>
            <person name="Crits-Christoph A."/>
            <person name="Kang S.C."/>
            <person name="Lee H."/>
            <person name="Ostrov N."/>
        </authorList>
    </citation>
    <scope>NUCLEOTIDE SEQUENCE [LARGE SCALE GENOMIC DNA]</scope>
    <source>
        <strain evidence="2 3">ATCC 14820</strain>
    </source>
</reference>
<dbReference type="Gene3D" id="2.60.120.560">
    <property type="entry name" value="Exo-inulinase, domain 1"/>
    <property type="match status" value="1"/>
</dbReference>
<dbReference type="Proteomes" id="UP001279660">
    <property type="component" value="Unassembled WGS sequence"/>
</dbReference>
<dbReference type="EMBL" id="JAWXXV010000002">
    <property type="protein sequence ID" value="MDX5986394.1"/>
    <property type="molecule type" value="Genomic_DNA"/>
</dbReference>
<keyword evidence="3" id="KW-1185">Reference proteome</keyword>
<evidence type="ECO:0000259" key="1">
    <source>
        <dbReference type="Pfam" id="PF06439"/>
    </source>
</evidence>
<feature type="domain" description="3-keto-alpha-glucoside-1,2-lyase/3-keto-2-hydroxy-glucal hydratase" evidence="1">
    <location>
        <begin position="83"/>
        <end position="287"/>
    </location>
</feature>
<dbReference type="InterPro" id="IPR010496">
    <property type="entry name" value="AL/BT2_dom"/>
</dbReference>
<protein>
    <submittedName>
        <fullName evidence="2">DUF1080 domain-containing protein</fullName>
    </submittedName>
</protein>
<evidence type="ECO:0000313" key="3">
    <source>
        <dbReference type="Proteomes" id="UP001279660"/>
    </source>
</evidence>
<evidence type="ECO:0000313" key="2">
    <source>
        <dbReference type="EMBL" id="MDX5986394.1"/>
    </source>
</evidence>
<name>A0ABU4PSL3_9SPHN</name>
<gene>
    <name evidence="2" type="ORF">SIL82_19220</name>
</gene>